<proteinExistence type="predicted"/>
<keyword evidence="1" id="KW-1133">Transmembrane helix</keyword>
<organism evidence="2 3">
    <name type="scientific">Gordonia phage BoyNamedSue</name>
    <dbReference type="NCBI Taxonomy" id="2836009"/>
    <lineage>
        <taxon>Viruses</taxon>
        <taxon>Duplodnaviria</taxon>
        <taxon>Heunggongvirae</taxon>
        <taxon>Uroviricota</taxon>
        <taxon>Caudoviricetes</taxon>
        <taxon>Nymbaxtervirinae</taxon>
        <taxon>Nymphadoravirus</taxon>
        <taxon>Nymphadoravirus boynamedsue</taxon>
    </lineage>
</organism>
<protein>
    <submittedName>
        <fullName evidence="2">Uncharacterized protein</fullName>
    </submittedName>
</protein>
<gene>
    <name evidence="2" type="primary">66</name>
    <name evidence="2" type="ORF">SEA_BOYNAMEDSUE_66</name>
</gene>
<evidence type="ECO:0000313" key="2">
    <source>
        <dbReference type="EMBL" id="QWY79527.1"/>
    </source>
</evidence>
<name>A0A8F3E187_9CAUD</name>
<evidence type="ECO:0000256" key="1">
    <source>
        <dbReference type="SAM" id="Phobius"/>
    </source>
</evidence>
<keyword evidence="3" id="KW-1185">Reference proteome</keyword>
<dbReference type="GeneID" id="77929091"/>
<evidence type="ECO:0000313" key="3">
    <source>
        <dbReference type="Proteomes" id="UP000693650"/>
    </source>
</evidence>
<keyword evidence="1" id="KW-0472">Membrane</keyword>
<dbReference type="KEGG" id="vg:77929091"/>
<feature type="transmembrane region" description="Helical" evidence="1">
    <location>
        <begin position="20"/>
        <end position="44"/>
    </location>
</feature>
<accession>A0A8F3E187</accession>
<keyword evidence="1" id="KW-0812">Transmembrane</keyword>
<dbReference type="RefSeq" id="YP_010653259.1">
    <property type="nucleotide sequence ID" value="NC_070795.1"/>
</dbReference>
<sequence>MATPNPEVAQATEITVFNWVTAIGSVSGALITATSVVVAVIFGIKTLNQTRRDSRDRSRPMVAAYLERDPHPGGLGAYLVIENLGQSVAYNVRVTFSPAIVNTGTSSGNASFVPTLLRRYAEPIPNLIPNLRMRNLWHIPDKSKKNEDGNYLNDEPIPDRVVARVRYSDAALINARNTHRYDESFVLDVNTLRGETITTHTNDHLGLHKRSTKAMEKLSGEFHSVATRWLRNNPLDDPPSERD</sequence>
<dbReference type="EMBL" id="MW712717">
    <property type="protein sequence ID" value="QWY79527.1"/>
    <property type="molecule type" value="Genomic_DNA"/>
</dbReference>
<reference evidence="2" key="1">
    <citation type="submission" date="2021-03" db="EMBL/GenBank/DDBJ databases">
        <authorList>
            <person name="Malnak J.C."/>
            <person name="Camby A.M."/>
            <person name="Castiglione G.M."/>
            <person name="Guevara A.C."/>
            <person name="Gutsch C.M."/>
            <person name="Joyce M.R."/>
            <person name="Miller G.D."/>
            <person name="Parkhurst D.S."/>
            <person name="Selman M."/>
            <person name="Shakir M.S."/>
            <person name="Smith B.K."/>
            <person name="Leanard J.E."/>
            <person name="Collins D.P."/>
            <person name="Zack K.M."/>
            <person name="Garlena R.A."/>
            <person name="Russell D.A."/>
            <person name="Jacobs-Sera D."/>
            <person name="Hatfull G.F."/>
        </authorList>
    </citation>
    <scope>NUCLEOTIDE SEQUENCE</scope>
</reference>
<dbReference type="Proteomes" id="UP000693650">
    <property type="component" value="Segment"/>
</dbReference>